<gene>
    <name evidence="1" type="ORF">LCGC14_1861280</name>
</gene>
<protein>
    <submittedName>
        <fullName evidence="1">Uncharacterized protein</fullName>
    </submittedName>
</protein>
<accession>A0A0F9ILY9</accession>
<evidence type="ECO:0000313" key="1">
    <source>
        <dbReference type="EMBL" id="KKL94775.1"/>
    </source>
</evidence>
<name>A0A0F9ILY9_9ZZZZ</name>
<dbReference type="EMBL" id="LAZR01018840">
    <property type="protein sequence ID" value="KKL94775.1"/>
    <property type="molecule type" value="Genomic_DNA"/>
</dbReference>
<proteinExistence type="predicted"/>
<organism evidence="1">
    <name type="scientific">marine sediment metagenome</name>
    <dbReference type="NCBI Taxonomy" id="412755"/>
    <lineage>
        <taxon>unclassified sequences</taxon>
        <taxon>metagenomes</taxon>
        <taxon>ecological metagenomes</taxon>
    </lineage>
</organism>
<comment type="caution">
    <text evidence="1">The sequence shown here is derived from an EMBL/GenBank/DDBJ whole genome shotgun (WGS) entry which is preliminary data.</text>
</comment>
<reference evidence="1" key="1">
    <citation type="journal article" date="2015" name="Nature">
        <title>Complex archaea that bridge the gap between prokaryotes and eukaryotes.</title>
        <authorList>
            <person name="Spang A."/>
            <person name="Saw J.H."/>
            <person name="Jorgensen S.L."/>
            <person name="Zaremba-Niedzwiedzka K."/>
            <person name="Martijn J."/>
            <person name="Lind A.E."/>
            <person name="van Eijk R."/>
            <person name="Schleper C."/>
            <person name="Guy L."/>
            <person name="Ettema T.J."/>
        </authorList>
    </citation>
    <scope>NUCLEOTIDE SEQUENCE</scope>
</reference>
<dbReference type="AlphaFoldDB" id="A0A0F9ILY9"/>
<sequence>MDTGTDFIQPEFLNILFFQQKNLVIFPYVDLKHLHYLELFTIGYNVVDLDSTALHNMKDILEFEASNDYSQNPTLFFISNVNKLKLKEIMELENIHCIINSNENLSELVNGSSFVFFNKKSNQFLNYNINSNLEFEKSLISSSNNKETLQDKIQKIKMVATKIFTELNQEEKPNIPAILNEYNKSYWQQIIDYTSSYYDINIPKLEHNMSTTKRNSDIKLKDYSEEYEKCVSNHKEIGKEFILLLHEYRTHKVNPAHLGLEELFNPQKLYTYLRNHHWRSGIPSEFIQKWAQMSMSRYQLDENEKKEFEQILGLMNVYIDFKEQKIKPYQQILKRQRKSQLENKKIIPPIHLSELIPSVKKEWHLFKEWLENKLNMLESLSDPLNDDKVVLLFKENL</sequence>